<feature type="transmembrane region" description="Helical" evidence="1">
    <location>
        <begin position="70"/>
        <end position="90"/>
    </location>
</feature>
<keyword evidence="3" id="KW-1185">Reference proteome</keyword>
<organism evidence="2 3">
    <name type="scientific">Stieleria marina</name>
    <dbReference type="NCBI Taxonomy" id="1930275"/>
    <lineage>
        <taxon>Bacteria</taxon>
        <taxon>Pseudomonadati</taxon>
        <taxon>Planctomycetota</taxon>
        <taxon>Planctomycetia</taxon>
        <taxon>Pirellulales</taxon>
        <taxon>Pirellulaceae</taxon>
        <taxon>Stieleria</taxon>
    </lineage>
</organism>
<dbReference type="AlphaFoldDB" id="A0A517P328"/>
<dbReference type="OrthoDB" id="1698854at2"/>
<evidence type="ECO:0008006" key="4">
    <source>
        <dbReference type="Google" id="ProtNLM"/>
    </source>
</evidence>
<evidence type="ECO:0000313" key="3">
    <source>
        <dbReference type="Proteomes" id="UP000319817"/>
    </source>
</evidence>
<evidence type="ECO:0000313" key="2">
    <source>
        <dbReference type="EMBL" id="QDT13782.1"/>
    </source>
</evidence>
<dbReference type="Proteomes" id="UP000319817">
    <property type="component" value="Chromosome"/>
</dbReference>
<evidence type="ECO:0000256" key="1">
    <source>
        <dbReference type="SAM" id="Phobius"/>
    </source>
</evidence>
<keyword evidence="1" id="KW-0472">Membrane</keyword>
<dbReference type="PROSITE" id="PS51257">
    <property type="entry name" value="PROKAR_LIPOPROTEIN"/>
    <property type="match status" value="1"/>
</dbReference>
<dbReference type="RefSeq" id="WP_145421601.1">
    <property type="nucleotide sequence ID" value="NZ_CP036526.1"/>
</dbReference>
<sequence>MLAKFVVWTLVASLVTACLFIWDKRAARNSARRVSESTLLLWSLVGGWPGGLIAGRMVRHKTQKVSFRIPFVLAAITHVVAIVAAGIWYFSQ</sequence>
<accession>A0A517P328</accession>
<dbReference type="Pfam" id="PF06961">
    <property type="entry name" value="DUF1294"/>
    <property type="match status" value="1"/>
</dbReference>
<dbReference type="InterPro" id="IPR010718">
    <property type="entry name" value="DUF1294"/>
</dbReference>
<protein>
    <recommendedName>
        <fullName evidence="4">DUF1294 domain-containing protein</fullName>
    </recommendedName>
</protein>
<keyword evidence="1" id="KW-1133">Transmembrane helix</keyword>
<dbReference type="EMBL" id="CP036526">
    <property type="protein sequence ID" value="QDT13782.1"/>
    <property type="molecule type" value="Genomic_DNA"/>
</dbReference>
<proteinExistence type="predicted"/>
<keyword evidence="1" id="KW-0812">Transmembrane</keyword>
<reference evidence="2 3" key="1">
    <citation type="submission" date="2019-02" db="EMBL/GenBank/DDBJ databases">
        <title>Deep-cultivation of Planctomycetes and their phenomic and genomic characterization uncovers novel biology.</title>
        <authorList>
            <person name="Wiegand S."/>
            <person name="Jogler M."/>
            <person name="Boedeker C."/>
            <person name="Pinto D."/>
            <person name="Vollmers J."/>
            <person name="Rivas-Marin E."/>
            <person name="Kohn T."/>
            <person name="Peeters S.H."/>
            <person name="Heuer A."/>
            <person name="Rast P."/>
            <person name="Oberbeckmann S."/>
            <person name="Bunk B."/>
            <person name="Jeske O."/>
            <person name="Meyerdierks A."/>
            <person name="Storesund J.E."/>
            <person name="Kallscheuer N."/>
            <person name="Luecker S."/>
            <person name="Lage O.M."/>
            <person name="Pohl T."/>
            <person name="Merkel B.J."/>
            <person name="Hornburger P."/>
            <person name="Mueller R.-W."/>
            <person name="Bruemmer F."/>
            <person name="Labrenz M."/>
            <person name="Spormann A.M."/>
            <person name="Op den Camp H."/>
            <person name="Overmann J."/>
            <person name="Amann R."/>
            <person name="Jetten M.S.M."/>
            <person name="Mascher T."/>
            <person name="Medema M.H."/>
            <person name="Devos D.P."/>
            <person name="Kaster A.-K."/>
            <person name="Ovreas L."/>
            <person name="Rohde M."/>
            <person name="Galperin M.Y."/>
            <person name="Jogler C."/>
        </authorList>
    </citation>
    <scope>NUCLEOTIDE SEQUENCE [LARGE SCALE GENOMIC DNA]</scope>
    <source>
        <strain evidence="2 3">K23_9</strain>
    </source>
</reference>
<name>A0A517P328_9BACT</name>
<gene>
    <name evidence="2" type="ORF">K239x_58020</name>
</gene>